<feature type="compositionally biased region" description="Basic and acidic residues" evidence="1">
    <location>
        <begin position="288"/>
        <end position="301"/>
    </location>
</feature>
<dbReference type="OrthoDB" id="3364132at2759"/>
<dbReference type="Proteomes" id="UP000801428">
    <property type="component" value="Unassembled WGS sequence"/>
</dbReference>
<protein>
    <recommendedName>
        <fullName evidence="2">DUF7918 domain-containing protein</fullName>
    </recommendedName>
</protein>
<dbReference type="EMBL" id="SWKU01000020">
    <property type="protein sequence ID" value="KAF2998148.1"/>
    <property type="molecule type" value="Genomic_DNA"/>
</dbReference>
<name>A0A9P4TA05_CURKU</name>
<keyword evidence="4" id="KW-1185">Reference proteome</keyword>
<evidence type="ECO:0000259" key="2">
    <source>
        <dbReference type="Pfam" id="PF25534"/>
    </source>
</evidence>
<dbReference type="PANTHER" id="PTHR36223:SF1">
    <property type="entry name" value="TRANSCRIPTION ELONGATION FACTOR EAF N-TERMINAL DOMAIN-CONTAINING PROTEIN"/>
    <property type="match status" value="1"/>
</dbReference>
<feature type="compositionally biased region" description="Basic and acidic residues" evidence="1">
    <location>
        <begin position="186"/>
        <end position="197"/>
    </location>
</feature>
<feature type="domain" description="DUF7918" evidence="2">
    <location>
        <begin position="9"/>
        <end position="245"/>
    </location>
</feature>
<feature type="compositionally biased region" description="Basic residues" evidence="1">
    <location>
        <begin position="265"/>
        <end position="280"/>
    </location>
</feature>
<dbReference type="PANTHER" id="PTHR36223">
    <property type="entry name" value="BETA-LACTAMASE-TYPE TRANSPEPTIDASE FOLD DOMAIN CONTAINING PROTEIN"/>
    <property type="match status" value="1"/>
</dbReference>
<gene>
    <name evidence="3" type="ORF">E8E13_001922</name>
</gene>
<feature type="compositionally biased region" description="Low complexity" evidence="1">
    <location>
        <begin position="208"/>
        <end position="217"/>
    </location>
</feature>
<proteinExistence type="predicted"/>
<sequence>MAILEAHPGLTTEITVNKAPLTEYSDDEAEPSSTETTNYIEARSGFDFVIKTRFKEPFPAINGVEISVSVDGNRGPRWSVKPDHLFYRVPIRMKGVGFSQDGKRYHQNYQFAELNIVEESEEAVDISDLRKKVELKGCIEVSYRWITNFSTREKPQTQSDKKLPVPKDEGSSPPIPRRQLPTIDSIPEKVLKGDARSHQTILGEPSSKKTSSGPGSSYDYVDREPFGTMRFKYRSLASLKAMSVIVNETPTSQSESRLETEPPRTRARKRRAAHSTRMRNGRSNGIKPETEHQSRVKRELNDGNEVEEDSDDLTIVETRSCKRSRNSEIITLD</sequence>
<dbReference type="InterPro" id="IPR057678">
    <property type="entry name" value="DUF7918"/>
</dbReference>
<reference evidence="3" key="1">
    <citation type="submission" date="2019-04" db="EMBL/GenBank/DDBJ databases">
        <title>Sequencing of skin fungus with MAO and IRED activity.</title>
        <authorList>
            <person name="Marsaioli A.J."/>
            <person name="Bonatto J.M.C."/>
            <person name="Reis Junior O."/>
        </authorList>
    </citation>
    <scope>NUCLEOTIDE SEQUENCE</scope>
    <source>
        <strain evidence="3">30M1</strain>
    </source>
</reference>
<dbReference type="Pfam" id="PF25534">
    <property type="entry name" value="DUF7918"/>
    <property type="match status" value="1"/>
</dbReference>
<accession>A0A9P4TA05</accession>
<feature type="region of interest" description="Disordered" evidence="1">
    <location>
        <begin position="152"/>
        <end position="223"/>
    </location>
</feature>
<evidence type="ECO:0000256" key="1">
    <source>
        <dbReference type="SAM" id="MobiDB-lite"/>
    </source>
</evidence>
<dbReference type="AlphaFoldDB" id="A0A9P4TA05"/>
<evidence type="ECO:0000313" key="3">
    <source>
        <dbReference type="EMBL" id="KAF2998148.1"/>
    </source>
</evidence>
<evidence type="ECO:0000313" key="4">
    <source>
        <dbReference type="Proteomes" id="UP000801428"/>
    </source>
</evidence>
<organism evidence="3 4">
    <name type="scientific">Curvularia kusanoi</name>
    <name type="common">Cochliobolus kusanoi</name>
    <dbReference type="NCBI Taxonomy" id="90978"/>
    <lineage>
        <taxon>Eukaryota</taxon>
        <taxon>Fungi</taxon>
        <taxon>Dikarya</taxon>
        <taxon>Ascomycota</taxon>
        <taxon>Pezizomycotina</taxon>
        <taxon>Dothideomycetes</taxon>
        <taxon>Pleosporomycetidae</taxon>
        <taxon>Pleosporales</taxon>
        <taxon>Pleosporineae</taxon>
        <taxon>Pleosporaceae</taxon>
        <taxon>Curvularia</taxon>
    </lineage>
</organism>
<feature type="region of interest" description="Disordered" evidence="1">
    <location>
        <begin position="250"/>
        <end position="314"/>
    </location>
</feature>
<feature type="compositionally biased region" description="Basic and acidic residues" evidence="1">
    <location>
        <begin position="152"/>
        <end position="170"/>
    </location>
</feature>
<comment type="caution">
    <text evidence="3">The sequence shown here is derived from an EMBL/GenBank/DDBJ whole genome shotgun (WGS) entry which is preliminary data.</text>
</comment>
<feature type="compositionally biased region" description="Acidic residues" evidence="1">
    <location>
        <begin position="302"/>
        <end position="314"/>
    </location>
</feature>